<evidence type="ECO:0000313" key="2">
    <source>
        <dbReference type="EMBL" id="TCJ18434.1"/>
    </source>
</evidence>
<evidence type="ECO:0000313" key="3">
    <source>
        <dbReference type="Proteomes" id="UP000295244"/>
    </source>
</evidence>
<keyword evidence="3" id="KW-1185">Reference proteome</keyword>
<dbReference type="SUPFAM" id="SSF52172">
    <property type="entry name" value="CheY-like"/>
    <property type="match status" value="1"/>
</dbReference>
<proteinExistence type="predicted"/>
<gene>
    <name evidence="2" type="ORF">E0L93_05425</name>
</gene>
<evidence type="ECO:0000256" key="1">
    <source>
        <dbReference type="SAM" id="MobiDB-lite"/>
    </source>
</evidence>
<sequence>MNDRRIGVYIVEGIPLVALGLETLIGNSPETVLVGSSSPAGFDPSGVRERPDVLMVDAVEVDPAGITAAVRERWEGSTAVLALTPAELPGFDLRPWLRSGASGGVCKASPLSHILQAVRAVARGRPTTTRASSGTGGIAAGGRRWGASRSGRRRFSP</sequence>
<name>A0A4R1BM02_9ACTN</name>
<organism evidence="2 3">
    <name type="scientific">Rubrobacter taiwanensis</name>
    <dbReference type="NCBI Taxonomy" id="185139"/>
    <lineage>
        <taxon>Bacteria</taxon>
        <taxon>Bacillati</taxon>
        <taxon>Actinomycetota</taxon>
        <taxon>Rubrobacteria</taxon>
        <taxon>Rubrobacterales</taxon>
        <taxon>Rubrobacteraceae</taxon>
        <taxon>Rubrobacter</taxon>
    </lineage>
</organism>
<dbReference type="InterPro" id="IPR011006">
    <property type="entry name" value="CheY-like_superfamily"/>
</dbReference>
<dbReference type="AlphaFoldDB" id="A0A4R1BM02"/>
<feature type="compositionally biased region" description="Gly residues" evidence="1">
    <location>
        <begin position="134"/>
        <end position="144"/>
    </location>
</feature>
<dbReference type="Gene3D" id="3.40.50.2300">
    <property type="match status" value="1"/>
</dbReference>
<dbReference type="Proteomes" id="UP000295244">
    <property type="component" value="Unassembled WGS sequence"/>
</dbReference>
<feature type="region of interest" description="Disordered" evidence="1">
    <location>
        <begin position="125"/>
        <end position="157"/>
    </location>
</feature>
<reference evidence="2 3" key="1">
    <citation type="submission" date="2019-03" db="EMBL/GenBank/DDBJ databases">
        <title>Whole genome sequence of a novel Rubrobacter taiwanensis strain, isolated from Yellowstone National Park.</title>
        <authorList>
            <person name="Freed S."/>
            <person name="Ramaley R.F."/>
            <person name="Kyndt J.A."/>
        </authorList>
    </citation>
    <scope>NUCLEOTIDE SEQUENCE [LARGE SCALE GENOMIC DNA]</scope>
    <source>
        <strain evidence="2 3">Yellowstone</strain>
    </source>
</reference>
<dbReference type="EMBL" id="SKBU01000011">
    <property type="protein sequence ID" value="TCJ18434.1"/>
    <property type="molecule type" value="Genomic_DNA"/>
</dbReference>
<dbReference type="RefSeq" id="WP_132689573.1">
    <property type="nucleotide sequence ID" value="NZ_SKBU01000011.1"/>
</dbReference>
<comment type="caution">
    <text evidence="2">The sequence shown here is derived from an EMBL/GenBank/DDBJ whole genome shotgun (WGS) entry which is preliminary data.</text>
</comment>
<protein>
    <submittedName>
        <fullName evidence="2">Response regulator transcription factor</fullName>
    </submittedName>
</protein>
<accession>A0A4R1BM02</accession>